<dbReference type="GO" id="GO:0016579">
    <property type="term" value="P:protein deubiquitination"/>
    <property type="evidence" value="ECO:0007669"/>
    <property type="project" value="InterPro"/>
</dbReference>
<accession>A0A150G2L4</accession>
<feature type="compositionally biased region" description="Low complexity" evidence="8">
    <location>
        <begin position="569"/>
        <end position="588"/>
    </location>
</feature>
<dbReference type="SMART" id="SM00726">
    <property type="entry name" value="UIM"/>
    <property type="match status" value="2"/>
</dbReference>
<comment type="subcellular location">
    <subcellularLocation>
        <location evidence="1">Membrane</location>
    </subcellularLocation>
</comment>
<reference evidence="12" key="1">
    <citation type="journal article" date="2016" name="Nat. Commun.">
        <title>The Gonium pectorale genome demonstrates co-option of cell cycle regulation during the evolution of multicellularity.</title>
        <authorList>
            <person name="Hanschen E.R."/>
            <person name="Marriage T.N."/>
            <person name="Ferris P.J."/>
            <person name="Hamaji T."/>
            <person name="Toyoda A."/>
            <person name="Fujiyama A."/>
            <person name="Neme R."/>
            <person name="Noguchi H."/>
            <person name="Minakuchi Y."/>
            <person name="Suzuki M."/>
            <person name="Kawai-Toyooka H."/>
            <person name="Smith D.R."/>
            <person name="Sparks H."/>
            <person name="Anderson J."/>
            <person name="Bakaric R."/>
            <person name="Luria V."/>
            <person name="Karger A."/>
            <person name="Kirschner M.W."/>
            <person name="Durand P.M."/>
            <person name="Michod R.E."/>
            <person name="Nozaki H."/>
            <person name="Olson B.J."/>
        </authorList>
    </citation>
    <scope>NUCLEOTIDE SEQUENCE [LARGE SCALE GENOMIC DNA]</scope>
    <source>
        <strain evidence="12">NIES-2863</strain>
    </source>
</reference>
<keyword evidence="7" id="KW-0456">Lyase</keyword>
<keyword evidence="12" id="KW-1185">Reference proteome</keyword>
<dbReference type="Gene3D" id="3.30.70.1230">
    <property type="entry name" value="Nucleotide cyclase"/>
    <property type="match status" value="1"/>
</dbReference>
<feature type="domain" description="Guanylate cyclase" evidence="9">
    <location>
        <begin position="1930"/>
        <end position="2093"/>
    </location>
</feature>
<proteinExistence type="inferred from homology"/>
<feature type="compositionally biased region" description="Pro residues" evidence="8">
    <location>
        <begin position="543"/>
        <end position="557"/>
    </location>
</feature>
<comment type="caution">
    <text evidence="11">The sequence shown here is derived from an EMBL/GenBank/DDBJ whole genome shotgun (WGS) entry which is preliminary data.</text>
</comment>
<keyword evidence="4" id="KW-0547">Nucleotide-binding</keyword>
<dbReference type="InterPro" id="IPR001054">
    <property type="entry name" value="A/G_cyclase"/>
</dbReference>
<feature type="region of interest" description="Disordered" evidence="8">
    <location>
        <begin position="1066"/>
        <end position="1107"/>
    </location>
</feature>
<dbReference type="GO" id="GO:0035556">
    <property type="term" value="P:intracellular signal transduction"/>
    <property type="evidence" value="ECO:0007669"/>
    <property type="project" value="InterPro"/>
</dbReference>
<feature type="compositionally biased region" description="Low complexity" evidence="8">
    <location>
        <begin position="2241"/>
        <end position="2250"/>
    </location>
</feature>
<dbReference type="SUPFAM" id="SSF54236">
    <property type="entry name" value="Ubiquitin-like"/>
    <property type="match status" value="1"/>
</dbReference>
<dbReference type="GO" id="GO:0004016">
    <property type="term" value="F:adenylate cyclase activity"/>
    <property type="evidence" value="ECO:0007669"/>
    <property type="project" value="TreeGrafter"/>
</dbReference>
<feature type="compositionally biased region" description="Gly residues" evidence="8">
    <location>
        <begin position="1138"/>
        <end position="1149"/>
    </location>
</feature>
<evidence type="ECO:0008006" key="13">
    <source>
        <dbReference type="Google" id="ProtNLM"/>
    </source>
</evidence>
<sequence length="2560" mass="270802">MPPRGGRPKKKGTVVEATQAASLLDAIKTGLDERRILEILKVDKIVPCDPVRNPCKAVKKDNVLCCCQLVPAETSYRKKGLWQKEQAYLGTLGADPEDQKREEESKPAGLRNLGNTCYANAALQCLFSIPSLRNGIYNAESQVVAAHDIFRQLQSLFLDMQFGPRGSVDTEALAKTLGLNHAIQQDGQEFLKLLLTRVEQFLAKSSDTAAKGLVSRLFRGGLSYITTCQRCGRDSASSRDVQDFYDLMPQVRGFGSLVQSLAALLHVDHLTGDNRYRCDFCADKVDAARHVRLRSLPPYLCLALQRFYFDPRTFDKAKALDKFSFPLQLDFSQVLATAASEAADAALDGAAGGAAAAAAAASLEVPQYPTGSPLYELVAILIHKGSQASSGHYVAHIKDHRSGQWWRFDDETAELIGPDPTAAFQQDHGRAARSALRPGGRGGGPAAKRAARGKGRSGRGAGGGRSRSRGSGAAAATVESDEDEELRRAMANSLGHTEPDPELAAALAQSAAMCGGGDGAARVSGSAEDEELKAALAASMATSPPPQHRPQPSPGPSVKPVKMETSPGRAEPTAVAAEAAGAGAPRAASQEATQSRGAEAAGGQPASAAAAASPPPGPSGRTELVSSNAYMLVYRAVGFQEPDALAEVADLPPEAQEAVSSASAAFMEQCDVFQRQRTAMKEQAAHGGGPALAAGDVCRECLSASFNTALMGSQANLMRQRVARLLEDAAARDAQFRGDCDYPDMYGAVEGSAAVQHYWVSRSWLQGWSKRQGVSISADKSPTADLCCPHGQLAPSSGRTARRIALPADVWRFLRDLWCQQRLQDAEDAARRFAAGATAGAGRRTGRAGRSGKAGAAGAIATAATTAAGSDAMDCMDLTGDDHVGAVPPAAAAADDDDDDVQVVEPLPGHSGSTGPGQQEGSTAAEVPAAVAASIPTPAQLDSLCPELPVGGVVECRVCRVTAGQAAEAQADTRRQLDAERTALGGLAAEVLPTLEPGGQYYMVPRLGVPPPRLILKRNKLCQQDPDQSALRLITPDDWAQLRRLYPIPGTPEAMRPAAASGIHRAARDGRRRGAAGYATADGGDNGEVLTEGEAPEREVVGPPDDAEAGPSYDRALEAVQHGFMAWLDWLPAEEAQTGGGEPGGGGAAPGPQRERGAFKDSARELPPVPELFIAPSACPEALAAHSRAALAALLSYTEAEVMVEMVAAEELEGAFRDTGQSAERRSKRSRKGRTPVVVSNTTTLEQLKLQLFQNLSVHPKNQTLYVRGGDGCPRELLGDDLSLAQHEVLPGAEIRLVRVSNVDDDADLAELLGDGRPKRRQVEEGFKNTALHGDLPQQRPAAEADGAEPGLEPSTPPVSLVPNKEHLGNDLGGKQPLAERLQTSATKPIAVLGLEPSTDAGSEVGGVAMEQGKLSADGSSDSHARRNHNKLFPLYVNGVAKSYFKIAASRDYASVLRRLLRRDPLLTFALQKAIKNLSVGDCKPVSHVTSDPTGASASLYGLRITPCVWADTNGHKLPALLLEHNVPYESQDVMPRLLRDYAVLSHVPSILTLIDFTGHVLYQNAASIDYCGDLTSHNVENGDGMMGVLFQYEPQLLQEMLQEVTEGNYWQQVVRVPASLKRHMVFEAETTWGYASRGSTGKKLTAAVSKRFIQDALEPEFQLESFTTQNARSQRNNRKLTHVLQPQPSLMRQESLMGGPPRGQHRGPERQDTRDSGGVAIAGPGALPVGRLSSITGAPPRLGSQTLGGPPGTHVAFSLPNQLDDGGHSSSHIGPPSSSFSTGVAKASPPPQHTHLANAGQNRRFMTLMQSAAERQQPSFTGSMQSFHTEGQGDKPESRQGPAQEECWHDISAIPLLDPVLDKQVILLLQTNVTARVELENRLADLTDAQLGMLEQLFPRHVIEYMLSHKHGYNSRNLTHLANHHDDVIVLFTDVVGFTSMSKEVEPSEVMHFLNELYTVFDDLVDLHDLYKLDTVGDCYIVVAGLTMQDDDGFTCTVQGDNEQRLQHAQVMMDFAKAILRESKQASERLATEGRAAAEGRGGRRVLMPHNHCPVQIRIGIHLGSLASGLVGPKMPKFTLFGDTMNTASRMESTCRPGCVQVSEVFARLLPLEDWQDTGGVEVKGKGHMQTFLWVPKPEDLTPQGVSPRPTLTADGELLHDSSLDGTAAGAGAASSNVPAAPDDSAADRTEIDGPMRPPNGHMLARPKSSRPYRPKSSRPKSSRFLARPLTARMRESQNGGAVVGASGVLSRPSTASSHGGADRVITRAPSLTRTLARSPSRRNVSFRFHGDVDVEEDEGDEGNESTPFMAILNAIRGSGTGEGEEILPDGRVSGLAGTSRRDPVTGLRLTADGDDDGPSSRRSTITRVVGEAPSATATRRASSGVLVPALRRSTSGMANGGSGGVAAVMGSGGVAAVMGNGGGGSRATTGGGDGARSGHNSRRGTADVLTVMPGGPLPPLSVMHPTGQILLPPLEPPSDALEEAIDDLKPSGSSSLHRRESEAPGADGGAPKPDTPAAKPVKAVRLSLTAEALARSSSDKTGGVLASVVPPAAGTDGG</sequence>
<feature type="compositionally biased region" description="Low complexity" evidence="8">
    <location>
        <begin position="597"/>
        <end position="612"/>
    </location>
</feature>
<dbReference type="GO" id="GO:0000166">
    <property type="term" value="F:nucleotide binding"/>
    <property type="evidence" value="ECO:0007669"/>
    <property type="project" value="UniProtKB-KW"/>
</dbReference>
<dbReference type="InterPro" id="IPR028889">
    <property type="entry name" value="USP"/>
</dbReference>
<feature type="compositionally biased region" description="Basic and acidic residues" evidence="8">
    <location>
        <begin position="1707"/>
        <end position="1716"/>
    </location>
</feature>
<dbReference type="InterPro" id="IPR018200">
    <property type="entry name" value="USP_CS"/>
</dbReference>
<evidence type="ECO:0000313" key="11">
    <source>
        <dbReference type="EMBL" id="KXZ44063.1"/>
    </source>
</evidence>
<dbReference type="Gene3D" id="3.90.70.10">
    <property type="entry name" value="Cysteine proteinases"/>
    <property type="match status" value="1"/>
</dbReference>
<feature type="compositionally biased region" description="Low complexity" evidence="8">
    <location>
        <begin position="2169"/>
        <end position="2183"/>
    </location>
</feature>
<feature type="region of interest" description="Disordered" evidence="8">
    <location>
        <begin position="2426"/>
        <end position="2449"/>
    </location>
</feature>
<evidence type="ECO:0000256" key="4">
    <source>
        <dbReference type="ARBA" id="ARBA00022741"/>
    </source>
</evidence>
<dbReference type="CDD" id="cd01795">
    <property type="entry name" value="Ubl_USP48"/>
    <property type="match status" value="1"/>
</dbReference>
<dbReference type="SMART" id="SM00044">
    <property type="entry name" value="CYCc"/>
    <property type="match status" value="1"/>
</dbReference>
<keyword evidence="3" id="KW-0812">Transmembrane</keyword>
<feature type="region of interest" description="Disordered" evidence="8">
    <location>
        <begin position="888"/>
        <end position="925"/>
    </location>
</feature>
<feature type="region of interest" description="Disordered" evidence="8">
    <location>
        <begin position="836"/>
        <end position="856"/>
    </location>
</feature>
<feature type="region of interest" description="Disordered" evidence="8">
    <location>
        <begin position="538"/>
        <end position="623"/>
    </location>
</feature>
<feature type="region of interest" description="Disordered" evidence="8">
    <location>
        <begin position="1813"/>
        <end position="1846"/>
    </location>
</feature>
<dbReference type="SUPFAM" id="SSF55073">
    <property type="entry name" value="Nucleotide cyclase"/>
    <property type="match status" value="1"/>
</dbReference>
<evidence type="ECO:0000259" key="10">
    <source>
        <dbReference type="PROSITE" id="PS50235"/>
    </source>
</evidence>
<evidence type="ECO:0000256" key="2">
    <source>
        <dbReference type="ARBA" id="ARBA00009085"/>
    </source>
</evidence>
<dbReference type="GO" id="GO:0005886">
    <property type="term" value="C:plasma membrane"/>
    <property type="evidence" value="ECO:0007669"/>
    <property type="project" value="TreeGrafter"/>
</dbReference>
<dbReference type="CDD" id="cd07302">
    <property type="entry name" value="CHD"/>
    <property type="match status" value="1"/>
</dbReference>
<dbReference type="GO" id="GO:0001653">
    <property type="term" value="F:peptide receptor activity"/>
    <property type="evidence" value="ECO:0007669"/>
    <property type="project" value="TreeGrafter"/>
</dbReference>
<dbReference type="OrthoDB" id="60033at2759"/>
<evidence type="ECO:0000259" key="9">
    <source>
        <dbReference type="PROSITE" id="PS50125"/>
    </source>
</evidence>
<dbReference type="EMBL" id="LSYV01000075">
    <property type="protein sequence ID" value="KXZ44063.1"/>
    <property type="molecule type" value="Genomic_DNA"/>
</dbReference>
<feature type="compositionally biased region" description="Basic residues" evidence="8">
    <location>
        <begin position="2209"/>
        <end position="2223"/>
    </location>
</feature>
<dbReference type="InterPro" id="IPR029787">
    <property type="entry name" value="Nucleotide_cyclase"/>
</dbReference>
<dbReference type="PROSITE" id="PS00972">
    <property type="entry name" value="USP_1"/>
    <property type="match status" value="1"/>
</dbReference>
<feature type="compositionally biased region" description="Low complexity" evidence="8">
    <location>
        <begin position="1769"/>
        <end position="1782"/>
    </location>
</feature>
<dbReference type="PANTHER" id="PTHR11920">
    <property type="entry name" value="GUANYLYL CYCLASE"/>
    <property type="match status" value="1"/>
</dbReference>
<evidence type="ECO:0000256" key="1">
    <source>
        <dbReference type="ARBA" id="ARBA00004370"/>
    </source>
</evidence>
<dbReference type="Pfam" id="PF00211">
    <property type="entry name" value="Guanylate_cyc"/>
    <property type="match status" value="1"/>
</dbReference>
<dbReference type="Gene3D" id="6.10.140.100">
    <property type="match status" value="1"/>
</dbReference>
<dbReference type="GO" id="GO:0004843">
    <property type="term" value="F:cysteine-type deubiquitinase activity"/>
    <property type="evidence" value="ECO:0007669"/>
    <property type="project" value="InterPro"/>
</dbReference>
<organism evidence="11 12">
    <name type="scientific">Gonium pectorale</name>
    <name type="common">Green alga</name>
    <dbReference type="NCBI Taxonomy" id="33097"/>
    <lineage>
        <taxon>Eukaryota</taxon>
        <taxon>Viridiplantae</taxon>
        <taxon>Chlorophyta</taxon>
        <taxon>core chlorophytes</taxon>
        <taxon>Chlorophyceae</taxon>
        <taxon>CS clade</taxon>
        <taxon>Chlamydomonadales</taxon>
        <taxon>Volvocaceae</taxon>
        <taxon>Gonium</taxon>
    </lineage>
</organism>
<keyword evidence="6" id="KW-0472">Membrane</keyword>
<dbReference type="Proteomes" id="UP000075714">
    <property type="component" value="Unassembled WGS sequence"/>
</dbReference>
<feature type="region of interest" description="Disordered" evidence="8">
    <location>
        <begin position="2490"/>
        <end position="2560"/>
    </location>
</feature>
<evidence type="ECO:0000256" key="6">
    <source>
        <dbReference type="ARBA" id="ARBA00023136"/>
    </source>
</evidence>
<feature type="region of interest" description="Disordered" evidence="8">
    <location>
        <begin position="419"/>
        <end position="486"/>
    </location>
</feature>
<feature type="region of interest" description="Disordered" evidence="8">
    <location>
        <begin position="1135"/>
        <end position="1161"/>
    </location>
</feature>
<evidence type="ECO:0000256" key="5">
    <source>
        <dbReference type="ARBA" id="ARBA00022989"/>
    </source>
</evidence>
<dbReference type="InterPro" id="IPR003903">
    <property type="entry name" value="UIM_dom"/>
</dbReference>
<dbReference type="PROSITE" id="PS50125">
    <property type="entry name" value="GUANYLATE_CYCLASE_2"/>
    <property type="match status" value="1"/>
</dbReference>
<evidence type="ECO:0000256" key="3">
    <source>
        <dbReference type="ARBA" id="ARBA00022692"/>
    </source>
</evidence>
<dbReference type="InterPro" id="IPR001394">
    <property type="entry name" value="Peptidase_C19_UCH"/>
</dbReference>
<feature type="region of interest" description="Disordered" evidence="8">
    <location>
        <begin position="1329"/>
        <end position="1375"/>
    </location>
</feature>
<evidence type="ECO:0000256" key="7">
    <source>
        <dbReference type="ARBA" id="ARBA00023239"/>
    </source>
</evidence>
<dbReference type="GO" id="GO:0007168">
    <property type="term" value="P:receptor guanylyl cyclase signaling pathway"/>
    <property type="evidence" value="ECO:0007669"/>
    <property type="project" value="TreeGrafter"/>
</dbReference>
<feature type="region of interest" description="Disordered" evidence="8">
    <location>
        <begin position="1669"/>
        <end position="1799"/>
    </location>
</feature>
<feature type="region of interest" description="Disordered" evidence="8">
    <location>
        <begin position="2137"/>
        <end position="2280"/>
    </location>
</feature>
<dbReference type="InterPro" id="IPR029071">
    <property type="entry name" value="Ubiquitin-like_domsf"/>
</dbReference>
<evidence type="ECO:0000256" key="8">
    <source>
        <dbReference type="SAM" id="MobiDB-lite"/>
    </source>
</evidence>
<evidence type="ECO:0000313" key="12">
    <source>
        <dbReference type="Proteomes" id="UP000075714"/>
    </source>
</evidence>
<feature type="compositionally biased region" description="Polar residues" evidence="8">
    <location>
        <begin position="911"/>
        <end position="922"/>
    </location>
</feature>
<protein>
    <recommendedName>
        <fullName evidence="13">Ubiquitinyl hydrolase 1</fullName>
    </recommendedName>
</protein>
<dbReference type="PANTHER" id="PTHR11920:SF335">
    <property type="entry name" value="GUANYLATE CYCLASE"/>
    <property type="match status" value="1"/>
</dbReference>
<dbReference type="PROSITE" id="PS50235">
    <property type="entry name" value="USP_3"/>
    <property type="match status" value="1"/>
</dbReference>
<comment type="similarity">
    <text evidence="2">Belongs to the peptidase C19 family.</text>
</comment>
<keyword evidence="5" id="KW-1133">Transmembrane helix</keyword>
<name>A0A150G2L4_GONPE</name>
<feature type="domain" description="USP" evidence="10">
    <location>
        <begin position="108"/>
        <end position="431"/>
    </location>
</feature>
<dbReference type="PROSITE" id="PS00973">
    <property type="entry name" value="USP_2"/>
    <property type="match status" value="1"/>
</dbReference>
<dbReference type="GO" id="GO:0004383">
    <property type="term" value="F:guanylate cyclase activity"/>
    <property type="evidence" value="ECO:0007669"/>
    <property type="project" value="TreeGrafter"/>
</dbReference>
<dbReference type="GO" id="GO:0004197">
    <property type="term" value="F:cysteine-type endopeptidase activity"/>
    <property type="evidence" value="ECO:0007669"/>
    <property type="project" value="InterPro"/>
</dbReference>
<feature type="compositionally biased region" description="Polar residues" evidence="8">
    <location>
        <begin position="2271"/>
        <end position="2280"/>
    </location>
</feature>
<dbReference type="SUPFAM" id="SSF54001">
    <property type="entry name" value="Cysteine proteinases"/>
    <property type="match status" value="1"/>
</dbReference>
<feature type="compositionally biased region" description="Gly residues" evidence="8">
    <location>
        <begin position="2426"/>
        <end position="2437"/>
    </location>
</feature>
<dbReference type="InterPro" id="IPR044743">
    <property type="entry name" value="Ubl_USP48"/>
</dbReference>
<dbReference type="STRING" id="33097.A0A150G2L4"/>
<gene>
    <name evidence="11" type="ORF">GPECTOR_74g677</name>
</gene>
<dbReference type="InterPro" id="IPR050401">
    <property type="entry name" value="Cyclic_nucleotide_synthase"/>
</dbReference>
<feature type="compositionally biased region" description="Polar residues" evidence="8">
    <location>
        <begin position="1813"/>
        <end position="1830"/>
    </location>
</feature>
<dbReference type="Pfam" id="PF00443">
    <property type="entry name" value="UCH"/>
    <property type="match status" value="1"/>
</dbReference>
<dbReference type="InterPro" id="IPR038765">
    <property type="entry name" value="Papain-like_cys_pep_sf"/>
</dbReference>
<feature type="region of interest" description="Disordered" evidence="8">
    <location>
        <begin position="2322"/>
        <end position="2366"/>
    </location>
</feature>